<reference evidence="1 2" key="1">
    <citation type="journal article" date="2022" name="G3 (Bethesda)">
        <title>Whole-genome sequence and methylome profiling of the almond [Prunus dulcis (Mill.) D.A. Webb] cultivar 'Nonpareil'.</title>
        <authorList>
            <person name="D'Amico-Willman K.M."/>
            <person name="Ouma W.Z."/>
            <person name="Meulia T."/>
            <person name="Sideli G.M."/>
            <person name="Gradziel T.M."/>
            <person name="Fresnedo-Ramirez J."/>
        </authorList>
    </citation>
    <scope>NUCLEOTIDE SEQUENCE [LARGE SCALE GENOMIC DNA]</scope>
    <source>
        <strain evidence="1">Clone GOH B32 T37-40</strain>
    </source>
</reference>
<sequence>MGSPDFPLLQTSSRSSVLHKAPSLIADGFRFVEGASLVCALLSSPGIQLSEAFTWATTQLSLHSMMTGTSSTPLANLLKTGIGSAENGWSITLRLLQVLVLFHPLSNIFFLQSSVTTVKTFFSKVYQYSPLGLIGSSEPRYKLGIVIGEEKKELKRFTTKKSRLNGGVPSPTIEISILYHHTSPPVCSNVPHLLDGRL</sequence>
<dbReference type="EMBL" id="JAJFAZ020000004">
    <property type="protein sequence ID" value="KAI5332667.1"/>
    <property type="molecule type" value="Genomic_DNA"/>
</dbReference>
<keyword evidence="2" id="KW-1185">Reference proteome</keyword>
<gene>
    <name evidence="1" type="ORF">L3X38_022796</name>
</gene>
<organism evidence="1 2">
    <name type="scientific">Prunus dulcis</name>
    <name type="common">Almond</name>
    <name type="synonym">Amygdalus dulcis</name>
    <dbReference type="NCBI Taxonomy" id="3755"/>
    <lineage>
        <taxon>Eukaryota</taxon>
        <taxon>Viridiplantae</taxon>
        <taxon>Streptophyta</taxon>
        <taxon>Embryophyta</taxon>
        <taxon>Tracheophyta</taxon>
        <taxon>Spermatophyta</taxon>
        <taxon>Magnoliopsida</taxon>
        <taxon>eudicotyledons</taxon>
        <taxon>Gunneridae</taxon>
        <taxon>Pentapetalae</taxon>
        <taxon>rosids</taxon>
        <taxon>fabids</taxon>
        <taxon>Rosales</taxon>
        <taxon>Rosaceae</taxon>
        <taxon>Amygdaloideae</taxon>
        <taxon>Amygdaleae</taxon>
        <taxon>Prunus</taxon>
    </lineage>
</organism>
<comment type="caution">
    <text evidence="1">The sequence shown here is derived from an EMBL/GenBank/DDBJ whole genome shotgun (WGS) entry which is preliminary data.</text>
</comment>
<protein>
    <submittedName>
        <fullName evidence="1">Uncharacterized protein</fullName>
    </submittedName>
</protein>
<dbReference type="AlphaFoldDB" id="A0AAD4VYL5"/>
<accession>A0AAD4VYL5</accession>
<evidence type="ECO:0000313" key="2">
    <source>
        <dbReference type="Proteomes" id="UP001054821"/>
    </source>
</evidence>
<evidence type="ECO:0000313" key="1">
    <source>
        <dbReference type="EMBL" id="KAI5332667.1"/>
    </source>
</evidence>
<name>A0AAD4VYL5_PRUDU</name>
<proteinExistence type="predicted"/>
<dbReference type="Proteomes" id="UP001054821">
    <property type="component" value="Chromosome 4"/>
</dbReference>